<evidence type="ECO:0000313" key="1">
    <source>
        <dbReference type="EMBL" id="KAL0957339.1"/>
    </source>
</evidence>
<accession>A0ABR3JNZ9</accession>
<sequence>MAYFPQDNSSYLSHFPFHASGLHSSPSPSGSMDNSPEALTHMDSSRWTGFFSSGPAFVITHGVGAGIYTSWTDVADIERPAMIFCTVWDALEAMKEKIGAFGENMPLRCQGVPCSSAQSGDTGGDNQDGINMDSNHQDCQNRSPIDPCPLDRLDFSEFPEFSRFPALSGPDGYLPLAIPLSIPPAVSQVPSGPSAYHIFFGRSQSHYHKQHELLVSADAAASEVSPGSEEPGQPERERLERDSHLFMVQAANKTSFIYPDEDRALSKFSQLIESEAYPNYMCLTSIQDSRYPGLLRGSGGIANARAETEFIALRTERSSHVFDDRLMADVFFLHLLPHPQLFCTGCSAATTGHGA</sequence>
<evidence type="ECO:0000313" key="2">
    <source>
        <dbReference type="Proteomes" id="UP001556367"/>
    </source>
</evidence>
<organism evidence="1 2">
    <name type="scientific">Hohenbuehelia grisea</name>
    <dbReference type="NCBI Taxonomy" id="104357"/>
    <lineage>
        <taxon>Eukaryota</taxon>
        <taxon>Fungi</taxon>
        <taxon>Dikarya</taxon>
        <taxon>Basidiomycota</taxon>
        <taxon>Agaricomycotina</taxon>
        <taxon>Agaricomycetes</taxon>
        <taxon>Agaricomycetidae</taxon>
        <taxon>Agaricales</taxon>
        <taxon>Pleurotineae</taxon>
        <taxon>Pleurotaceae</taxon>
        <taxon>Hohenbuehelia</taxon>
    </lineage>
</organism>
<keyword evidence="2" id="KW-1185">Reference proteome</keyword>
<protein>
    <submittedName>
        <fullName evidence="1">Uncharacterized protein</fullName>
    </submittedName>
</protein>
<name>A0ABR3JNZ9_9AGAR</name>
<gene>
    <name evidence="1" type="ORF">HGRIS_001147</name>
</gene>
<reference evidence="2" key="1">
    <citation type="submission" date="2024-06" db="EMBL/GenBank/DDBJ databases">
        <title>Multi-omics analyses provide insights into the biosynthesis of the anticancer antibiotic pleurotin in Hohenbuehelia grisea.</title>
        <authorList>
            <person name="Weaver J.A."/>
            <person name="Alberti F."/>
        </authorList>
    </citation>
    <scope>NUCLEOTIDE SEQUENCE [LARGE SCALE GENOMIC DNA]</scope>
    <source>
        <strain evidence="2">T-177</strain>
    </source>
</reference>
<dbReference type="EMBL" id="JASNQZ010000005">
    <property type="protein sequence ID" value="KAL0957339.1"/>
    <property type="molecule type" value="Genomic_DNA"/>
</dbReference>
<comment type="caution">
    <text evidence="1">The sequence shown here is derived from an EMBL/GenBank/DDBJ whole genome shotgun (WGS) entry which is preliminary data.</text>
</comment>
<dbReference type="Proteomes" id="UP001556367">
    <property type="component" value="Unassembled WGS sequence"/>
</dbReference>
<proteinExistence type="predicted"/>